<evidence type="ECO:0000256" key="1">
    <source>
        <dbReference type="ARBA" id="ARBA00022448"/>
    </source>
</evidence>
<evidence type="ECO:0000256" key="11">
    <source>
        <dbReference type="ARBA" id="ARBA00023136"/>
    </source>
</evidence>
<keyword evidence="9" id="KW-0408">Iron</keyword>
<evidence type="ECO:0000256" key="8">
    <source>
        <dbReference type="ARBA" id="ARBA00022982"/>
    </source>
</evidence>
<feature type="region of interest" description="Disordered" evidence="12">
    <location>
        <begin position="166"/>
        <end position="191"/>
    </location>
</feature>
<dbReference type="NCBIfam" id="TIGR01944">
    <property type="entry name" value="rnfB"/>
    <property type="match status" value="1"/>
</dbReference>
<evidence type="ECO:0000256" key="2">
    <source>
        <dbReference type="ARBA" id="ARBA00022475"/>
    </source>
</evidence>
<keyword evidence="7" id="KW-1278">Translocase</keyword>
<name>A0ABU1HFD0_9GAMM</name>
<keyword evidence="11" id="KW-0472">Membrane</keyword>
<evidence type="ECO:0000256" key="3">
    <source>
        <dbReference type="ARBA" id="ARBA00022485"/>
    </source>
</evidence>
<dbReference type="InterPro" id="IPR007202">
    <property type="entry name" value="4Fe-4S_dom"/>
</dbReference>
<feature type="domain" description="4Fe-4S ferredoxin-type" evidence="13">
    <location>
        <begin position="71"/>
        <end position="100"/>
    </location>
</feature>
<dbReference type="PANTHER" id="PTHR42859:SF3">
    <property type="entry name" value="ION-TRANSLOCATING OXIDOREDUCTASE COMPLEX SUBUNIT B"/>
    <property type="match status" value="1"/>
</dbReference>
<dbReference type="RefSeq" id="WP_309722018.1">
    <property type="nucleotide sequence ID" value="NZ_JARWAM010000008.1"/>
</dbReference>
<dbReference type="Pfam" id="PF04060">
    <property type="entry name" value="FeS"/>
    <property type="match status" value="1"/>
</dbReference>
<evidence type="ECO:0000256" key="5">
    <source>
        <dbReference type="ARBA" id="ARBA00022723"/>
    </source>
</evidence>
<dbReference type="PANTHER" id="PTHR42859">
    <property type="entry name" value="OXIDOREDUCTASE"/>
    <property type="match status" value="1"/>
</dbReference>
<feature type="compositionally biased region" description="Low complexity" evidence="12">
    <location>
        <begin position="288"/>
        <end position="301"/>
    </location>
</feature>
<keyword evidence="4" id="KW-0997">Cell inner membrane</keyword>
<dbReference type="InterPro" id="IPR017900">
    <property type="entry name" value="4Fe4S_Fe_S_CS"/>
</dbReference>
<feature type="domain" description="4Fe-4S" evidence="14">
    <location>
        <begin position="1"/>
        <end position="58"/>
    </location>
</feature>
<evidence type="ECO:0000313" key="15">
    <source>
        <dbReference type="EMBL" id="MDR5906166.1"/>
    </source>
</evidence>
<dbReference type="Proteomes" id="UP001251374">
    <property type="component" value="Unassembled WGS sequence"/>
</dbReference>
<evidence type="ECO:0000313" key="16">
    <source>
        <dbReference type="Proteomes" id="UP001251374"/>
    </source>
</evidence>
<dbReference type="EMBL" id="JARWAM010000008">
    <property type="protein sequence ID" value="MDR5906166.1"/>
    <property type="molecule type" value="Genomic_DNA"/>
</dbReference>
<evidence type="ECO:0000256" key="4">
    <source>
        <dbReference type="ARBA" id="ARBA00022519"/>
    </source>
</evidence>
<evidence type="ECO:0000259" key="13">
    <source>
        <dbReference type="PROSITE" id="PS51379"/>
    </source>
</evidence>
<keyword evidence="16" id="KW-1185">Reference proteome</keyword>
<dbReference type="Gene3D" id="3.30.70.20">
    <property type="match status" value="1"/>
</dbReference>
<organism evidence="15 16">
    <name type="scientific">Franzmannia qiaohouensis</name>
    <dbReference type="NCBI Taxonomy" id="1329370"/>
    <lineage>
        <taxon>Bacteria</taxon>
        <taxon>Pseudomonadati</taxon>
        <taxon>Pseudomonadota</taxon>
        <taxon>Gammaproteobacteria</taxon>
        <taxon>Oceanospirillales</taxon>
        <taxon>Halomonadaceae</taxon>
        <taxon>Franzmannia</taxon>
    </lineage>
</organism>
<evidence type="ECO:0000256" key="7">
    <source>
        <dbReference type="ARBA" id="ARBA00022967"/>
    </source>
</evidence>
<feature type="region of interest" description="Disordered" evidence="12">
    <location>
        <begin position="246"/>
        <end position="323"/>
    </location>
</feature>
<evidence type="ECO:0000259" key="14">
    <source>
        <dbReference type="PROSITE" id="PS51656"/>
    </source>
</evidence>
<dbReference type="InterPro" id="IPR010207">
    <property type="entry name" value="Elect_transpt_cplx_RnfB/RsxB"/>
</dbReference>
<protein>
    <submittedName>
        <fullName evidence="15">RnfABCDGE type electron transport complex subunit B</fullName>
    </submittedName>
</protein>
<dbReference type="InterPro" id="IPR017896">
    <property type="entry name" value="4Fe4S_Fe-S-bd"/>
</dbReference>
<sequence length="323" mass="34947">MQRLIDAIDAELPQTQCGKCGQPGCRPYAEAIANGEAINRCPPGGERTVARLAALTGRPVMALEQPAQSPLTAYIREDECIGCTKCIQACPVDAILGAAKQMHTVIVDQCTGCELCVAPCPVDCIDLLPHPQWQAASSESQQQRYLDYRADQGRKRFDARQRRLAAQAEAKRERRAARLTRAAPASAAPALSASALRANRVRLAAALKRLTRQQQNSDDDAQREALTARIAEHQAQLDDLDRQLGQAQAPSTPRTPGLQQKRMAVNAAEQSLRKARQQLAHAERQHDAAAQASAHAQIDRASAMLEQARAALASQSPSHGQPS</sequence>
<keyword evidence="10" id="KW-0411">Iron-sulfur</keyword>
<keyword evidence="6" id="KW-0677">Repeat</keyword>
<comment type="caution">
    <text evidence="15">The sequence shown here is derived from an EMBL/GenBank/DDBJ whole genome shotgun (WGS) entry which is preliminary data.</text>
</comment>
<feature type="compositionally biased region" description="Polar residues" evidence="12">
    <location>
        <begin position="246"/>
        <end position="258"/>
    </location>
</feature>
<dbReference type="PROSITE" id="PS51656">
    <property type="entry name" value="4FE4S"/>
    <property type="match status" value="1"/>
</dbReference>
<keyword evidence="2" id="KW-1003">Cell membrane</keyword>
<dbReference type="InterPro" id="IPR050294">
    <property type="entry name" value="RnfB_subfamily"/>
</dbReference>
<gene>
    <name evidence="15" type="ORF">QC821_12855</name>
</gene>
<evidence type="ECO:0000256" key="10">
    <source>
        <dbReference type="ARBA" id="ARBA00023014"/>
    </source>
</evidence>
<proteinExistence type="predicted"/>
<feature type="domain" description="4Fe-4S ferredoxin-type" evidence="13">
    <location>
        <begin position="101"/>
        <end position="130"/>
    </location>
</feature>
<dbReference type="Pfam" id="PF14697">
    <property type="entry name" value="Fer4_21"/>
    <property type="match status" value="1"/>
</dbReference>
<keyword evidence="5" id="KW-0479">Metal-binding</keyword>
<keyword evidence="8" id="KW-0249">Electron transport</keyword>
<evidence type="ECO:0000256" key="12">
    <source>
        <dbReference type="SAM" id="MobiDB-lite"/>
    </source>
</evidence>
<feature type="compositionally biased region" description="Low complexity" evidence="12">
    <location>
        <begin position="179"/>
        <end position="191"/>
    </location>
</feature>
<keyword evidence="1" id="KW-0813">Transport</keyword>
<evidence type="ECO:0000256" key="9">
    <source>
        <dbReference type="ARBA" id="ARBA00023004"/>
    </source>
</evidence>
<dbReference type="PROSITE" id="PS51379">
    <property type="entry name" value="4FE4S_FER_2"/>
    <property type="match status" value="2"/>
</dbReference>
<dbReference type="Gene3D" id="1.10.15.40">
    <property type="entry name" value="Electron transport complex subunit B, putative Fe-S cluster"/>
    <property type="match status" value="1"/>
</dbReference>
<evidence type="ECO:0000256" key="6">
    <source>
        <dbReference type="ARBA" id="ARBA00022737"/>
    </source>
</evidence>
<accession>A0ABU1HFD0</accession>
<dbReference type="SUPFAM" id="SSF54862">
    <property type="entry name" value="4Fe-4S ferredoxins"/>
    <property type="match status" value="1"/>
</dbReference>
<reference evidence="15 16" key="1">
    <citation type="submission" date="2023-04" db="EMBL/GenBank/DDBJ databases">
        <title>A long-awaited taxogenomic arrangement of the family Halomonadaceae.</title>
        <authorList>
            <person name="De La Haba R."/>
            <person name="Chuvochina M."/>
            <person name="Wittouck S."/>
            <person name="Arahal D.R."/>
            <person name="Sanchez-Porro C."/>
            <person name="Hugenholtz P."/>
            <person name="Ventosa A."/>
        </authorList>
    </citation>
    <scope>NUCLEOTIDE SEQUENCE [LARGE SCALE GENOMIC DNA]</scope>
    <source>
        <strain evidence="15 16">DSM 26770</strain>
    </source>
</reference>
<feature type="compositionally biased region" description="Polar residues" evidence="12">
    <location>
        <begin position="313"/>
        <end position="323"/>
    </location>
</feature>
<keyword evidence="3" id="KW-0004">4Fe-4S</keyword>
<dbReference type="PROSITE" id="PS00198">
    <property type="entry name" value="4FE4S_FER_1"/>
    <property type="match status" value="2"/>
</dbReference>